<organism evidence="1">
    <name type="scientific">bioreactor metagenome</name>
    <dbReference type="NCBI Taxonomy" id="1076179"/>
    <lineage>
        <taxon>unclassified sequences</taxon>
        <taxon>metagenomes</taxon>
        <taxon>ecological metagenomes</taxon>
    </lineage>
</organism>
<reference evidence="1" key="1">
    <citation type="submission" date="2019-08" db="EMBL/GenBank/DDBJ databases">
        <authorList>
            <person name="Kucharzyk K."/>
            <person name="Murdoch R.W."/>
            <person name="Higgins S."/>
            <person name="Loffler F."/>
        </authorList>
    </citation>
    <scope>NUCLEOTIDE SEQUENCE</scope>
</reference>
<protein>
    <submittedName>
        <fullName evidence="1">Uncharacterized protein</fullName>
    </submittedName>
</protein>
<evidence type="ECO:0000313" key="1">
    <source>
        <dbReference type="EMBL" id="MPM31476.1"/>
    </source>
</evidence>
<comment type="caution">
    <text evidence="1">The sequence shown here is derived from an EMBL/GenBank/DDBJ whole genome shotgun (WGS) entry which is preliminary data.</text>
</comment>
<gene>
    <name evidence="1" type="ORF">SDC9_78031</name>
</gene>
<sequence>MLLERHQHAVKHLAAVVEGDRINDLAEHAFELGALEGQGPHRREFGRARKILRRDAEQLEAAGAGQQLGMVALVAGQRDRGVFEVAHQRQQPFGGNGGRAGCRHFGFDPGGDADFQIRGGQADHAVAGFDQHVAENRQRIAAADGADDPLQRLQKFLTVDCKFHRCSPCPNRITFPVVDLATM</sequence>
<proteinExistence type="predicted"/>
<dbReference type="EMBL" id="VSSQ01006083">
    <property type="protein sequence ID" value="MPM31476.1"/>
    <property type="molecule type" value="Genomic_DNA"/>
</dbReference>
<name>A0A644YSI7_9ZZZZ</name>
<accession>A0A644YSI7</accession>
<dbReference type="AlphaFoldDB" id="A0A644YSI7"/>